<dbReference type="SMART" id="SM00028">
    <property type="entry name" value="TPR"/>
    <property type="match status" value="2"/>
</dbReference>
<organism evidence="2 3">
    <name type="scientific">Wolfiporia cocos (strain MD-104)</name>
    <name type="common">Brown rot fungus</name>
    <dbReference type="NCBI Taxonomy" id="742152"/>
    <lineage>
        <taxon>Eukaryota</taxon>
        <taxon>Fungi</taxon>
        <taxon>Dikarya</taxon>
        <taxon>Basidiomycota</taxon>
        <taxon>Agaricomycotina</taxon>
        <taxon>Agaricomycetes</taxon>
        <taxon>Polyporales</taxon>
        <taxon>Phaeolaceae</taxon>
        <taxon>Wolfiporia</taxon>
    </lineage>
</organism>
<dbReference type="EMBL" id="KB467909">
    <property type="protein sequence ID" value="PCH37026.1"/>
    <property type="molecule type" value="Genomic_DNA"/>
</dbReference>
<name>A0A2H3J4A7_WOLCO</name>
<evidence type="ECO:0000313" key="2">
    <source>
        <dbReference type="EMBL" id="PCH37026.1"/>
    </source>
</evidence>
<gene>
    <name evidence="2" type="ORF">WOLCODRAFT_157728</name>
</gene>
<dbReference type="Proteomes" id="UP000218811">
    <property type="component" value="Unassembled WGS sequence"/>
</dbReference>
<keyword evidence="3" id="KW-1185">Reference proteome</keyword>
<reference evidence="2 3" key="1">
    <citation type="journal article" date="2012" name="Science">
        <title>The Paleozoic origin of enzymatic lignin decomposition reconstructed from 31 fungal genomes.</title>
        <authorList>
            <person name="Floudas D."/>
            <person name="Binder M."/>
            <person name="Riley R."/>
            <person name="Barry K."/>
            <person name="Blanchette R.A."/>
            <person name="Henrissat B."/>
            <person name="Martinez A.T."/>
            <person name="Otillar R."/>
            <person name="Spatafora J.W."/>
            <person name="Yadav J.S."/>
            <person name="Aerts A."/>
            <person name="Benoit I."/>
            <person name="Boyd A."/>
            <person name="Carlson A."/>
            <person name="Copeland A."/>
            <person name="Coutinho P.M."/>
            <person name="de Vries R.P."/>
            <person name="Ferreira P."/>
            <person name="Findley K."/>
            <person name="Foster B."/>
            <person name="Gaskell J."/>
            <person name="Glotzer D."/>
            <person name="Gorecki P."/>
            <person name="Heitman J."/>
            <person name="Hesse C."/>
            <person name="Hori C."/>
            <person name="Igarashi K."/>
            <person name="Jurgens J.A."/>
            <person name="Kallen N."/>
            <person name="Kersten P."/>
            <person name="Kohler A."/>
            <person name="Kuees U."/>
            <person name="Kumar T.K.A."/>
            <person name="Kuo A."/>
            <person name="LaButti K."/>
            <person name="Larrondo L.F."/>
            <person name="Lindquist E."/>
            <person name="Ling A."/>
            <person name="Lombard V."/>
            <person name="Lucas S."/>
            <person name="Lundell T."/>
            <person name="Martin R."/>
            <person name="McLaughlin D.J."/>
            <person name="Morgenstern I."/>
            <person name="Morin E."/>
            <person name="Murat C."/>
            <person name="Nagy L.G."/>
            <person name="Nolan M."/>
            <person name="Ohm R.A."/>
            <person name="Patyshakuliyeva A."/>
            <person name="Rokas A."/>
            <person name="Ruiz-Duenas F.J."/>
            <person name="Sabat G."/>
            <person name="Salamov A."/>
            <person name="Samejima M."/>
            <person name="Schmutz J."/>
            <person name="Slot J.C."/>
            <person name="St John F."/>
            <person name="Stenlid J."/>
            <person name="Sun H."/>
            <person name="Sun S."/>
            <person name="Syed K."/>
            <person name="Tsang A."/>
            <person name="Wiebenga A."/>
            <person name="Young D."/>
            <person name="Pisabarro A."/>
            <person name="Eastwood D.C."/>
            <person name="Martin F."/>
            <person name="Cullen D."/>
            <person name="Grigoriev I.V."/>
            <person name="Hibbett D.S."/>
        </authorList>
    </citation>
    <scope>NUCLEOTIDE SEQUENCE [LARGE SCALE GENOMIC DNA]</scope>
    <source>
        <strain evidence="2 3">MD-104</strain>
    </source>
</reference>
<feature type="compositionally biased region" description="Basic and acidic residues" evidence="1">
    <location>
        <begin position="201"/>
        <end position="211"/>
    </location>
</feature>
<dbReference type="InterPro" id="IPR019734">
    <property type="entry name" value="TPR_rpt"/>
</dbReference>
<accession>A0A2H3J4A7</accession>
<dbReference type="Gene3D" id="1.25.40.10">
    <property type="entry name" value="Tetratricopeptide repeat domain"/>
    <property type="match status" value="1"/>
</dbReference>
<evidence type="ECO:0000256" key="1">
    <source>
        <dbReference type="SAM" id="MobiDB-lite"/>
    </source>
</evidence>
<protein>
    <submittedName>
        <fullName evidence="2">Uncharacterized protein</fullName>
    </submittedName>
</protein>
<dbReference type="SUPFAM" id="SSF48452">
    <property type="entry name" value="TPR-like"/>
    <property type="match status" value="1"/>
</dbReference>
<evidence type="ECO:0000313" key="3">
    <source>
        <dbReference type="Proteomes" id="UP000218811"/>
    </source>
</evidence>
<dbReference type="InterPro" id="IPR011990">
    <property type="entry name" value="TPR-like_helical_dom_sf"/>
</dbReference>
<feature type="region of interest" description="Disordered" evidence="1">
    <location>
        <begin position="201"/>
        <end position="222"/>
    </location>
</feature>
<dbReference type="AlphaFoldDB" id="A0A2H3J4A7"/>
<sequence>MLDNPEALGHAKNAQQEAHAAVQRAKLTVKSGEGVEKKAGKFTKDAADSVKKANLDLYDVRNKHEAATRLVGKMQSVETLRREAEDAIKSKPERAKNKLNDALNQMTDMLGGKYGRICADILQNRADAKCECKLPQDASEDIKESLKLNPHAPKPYFLRAKIQSQDRNYREAIKNLERSKELAEINGDSKLLEKTNKALEDAEAKLKKPEKGNGASGKAVRS</sequence>
<feature type="region of interest" description="Disordered" evidence="1">
    <location>
        <begin position="1"/>
        <end position="22"/>
    </location>
</feature>
<proteinExistence type="predicted"/>